<gene>
    <name evidence="2" type="ORF">IAB89_00665</name>
</gene>
<comment type="caution">
    <text evidence="2">The sequence shown here is derived from an EMBL/GenBank/DDBJ whole genome shotgun (WGS) entry which is preliminary data.</text>
</comment>
<feature type="region of interest" description="Disordered" evidence="1">
    <location>
        <begin position="41"/>
        <end position="72"/>
    </location>
</feature>
<dbReference type="EMBL" id="DVGZ01000008">
    <property type="protein sequence ID" value="HIR46159.1"/>
    <property type="molecule type" value="Genomic_DNA"/>
</dbReference>
<accession>A0A9D1AKL0</accession>
<reference evidence="2" key="1">
    <citation type="submission" date="2020-10" db="EMBL/GenBank/DDBJ databases">
        <authorList>
            <person name="Gilroy R."/>
        </authorList>
    </citation>
    <scope>NUCLEOTIDE SEQUENCE</scope>
    <source>
        <strain evidence="2">ChiSxjej1B13-7958</strain>
    </source>
</reference>
<dbReference type="AlphaFoldDB" id="A0A9D1AKL0"/>
<sequence length="72" mass="8108">MKKEQKNSVPEDRQAYVPWETEEELNDLSGVVSCGECTGLVPTPPDDEAEGEAYAELYPIPQPQPQNEKHHK</sequence>
<evidence type="ECO:0000313" key="2">
    <source>
        <dbReference type="EMBL" id="HIR46159.1"/>
    </source>
</evidence>
<organism evidence="2 3">
    <name type="scientific">Candidatus Caccousia avicola</name>
    <dbReference type="NCBI Taxonomy" id="2840721"/>
    <lineage>
        <taxon>Bacteria</taxon>
        <taxon>Bacillati</taxon>
        <taxon>Bacillota</taxon>
        <taxon>Clostridia</taxon>
        <taxon>Eubacteriales</taxon>
        <taxon>Oscillospiraceae</taxon>
        <taxon>Oscillospiraceae incertae sedis</taxon>
        <taxon>Candidatus Caccousia</taxon>
    </lineage>
</organism>
<name>A0A9D1AKL0_9FIRM</name>
<protein>
    <submittedName>
        <fullName evidence="2">Uncharacterized protein</fullName>
    </submittedName>
</protein>
<reference evidence="2" key="2">
    <citation type="journal article" date="2021" name="PeerJ">
        <title>Extensive microbial diversity within the chicken gut microbiome revealed by metagenomics and culture.</title>
        <authorList>
            <person name="Gilroy R."/>
            <person name="Ravi A."/>
            <person name="Getino M."/>
            <person name="Pursley I."/>
            <person name="Horton D.L."/>
            <person name="Alikhan N.F."/>
            <person name="Baker D."/>
            <person name="Gharbi K."/>
            <person name="Hall N."/>
            <person name="Watson M."/>
            <person name="Adriaenssens E.M."/>
            <person name="Foster-Nyarko E."/>
            <person name="Jarju S."/>
            <person name="Secka A."/>
            <person name="Antonio M."/>
            <person name="Oren A."/>
            <person name="Chaudhuri R.R."/>
            <person name="La Ragione R."/>
            <person name="Hildebrand F."/>
            <person name="Pallen M.J."/>
        </authorList>
    </citation>
    <scope>NUCLEOTIDE SEQUENCE</scope>
    <source>
        <strain evidence="2">ChiSxjej1B13-7958</strain>
    </source>
</reference>
<dbReference type="Proteomes" id="UP000824242">
    <property type="component" value="Unassembled WGS sequence"/>
</dbReference>
<evidence type="ECO:0000313" key="3">
    <source>
        <dbReference type="Proteomes" id="UP000824242"/>
    </source>
</evidence>
<evidence type="ECO:0000256" key="1">
    <source>
        <dbReference type="SAM" id="MobiDB-lite"/>
    </source>
</evidence>
<proteinExistence type="predicted"/>